<sequence>MALLQLSIIEAEKNIIERTAKITIVGLGKMGQPLVLVFTNAGFNVTGFDISEETVNMLNVGRTLIINEPEVQDRLVNAVANDKFTATINIEEAVKD</sequence>
<comment type="caution">
    <text evidence="3">The sequence shown here is derived from an EMBL/GenBank/DDBJ whole genome shotgun (WGS) entry which is preliminary data.</text>
</comment>
<accession>A0A0F9FNX6</accession>
<dbReference type="SUPFAM" id="SSF51735">
    <property type="entry name" value="NAD(P)-binding Rossmann-fold domains"/>
    <property type="match status" value="1"/>
</dbReference>
<comment type="similarity">
    <text evidence="1">Belongs to the UDP-glucose/GDP-mannose dehydrogenase family.</text>
</comment>
<dbReference type="EMBL" id="LAZR01031787">
    <property type="protein sequence ID" value="KKL52737.1"/>
    <property type="molecule type" value="Genomic_DNA"/>
</dbReference>
<feature type="domain" description="UDP-glucose/GDP-mannose dehydrogenase N-terminal" evidence="2">
    <location>
        <begin position="21"/>
        <end position="95"/>
    </location>
</feature>
<reference evidence="3" key="1">
    <citation type="journal article" date="2015" name="Nature">
        <title>Complex archaea that bridge the gap between prokaryotes and eukaryotes.</title>
        <authorList>
            <person name="Spang A."/>
            <person name="Saw J.H."/>
            <person name="Jorgensen S.L."/>
            <person name="Zaremba-Niedzwiedzka K."/>
            <person name="Martijn J."/>
            <person name="Lind A.E."/>
            <person name="van Eijk R."/>
            <person name="Schleper C."/>
            <person name="Guy L."/>
            <person name="Ettema T.J."/>
        </authorList>
    </citation>
    <scope>NUCLEOTIDE SEQUENCE</scope>
</reference>
<dbReference type="Pfam" id="PF03721">
    <property type="entry name" value="UDPG_MGDP_dh_N"/>
    <property type="match status" value="1"/>
</dbReference>
<dbReference type="InterPro" id="IPR001732">
    <property type="entry name" value="UDP-Glc/GDP-Man_DH_N"/>
</dbReference>
<organism evidence="3">
    <name type="scientific">marine sediment metagenome</name>
    <dbReference type="NCBI Taxonomy" id="412755"/>
    <lineage>
        <taxon>unclassified sequences</taxon>
        <taxon>metagenomes</taxon>
        <taxon>ecological metagenomes</taxon>
    </lineage>
</organism>
<dbReference type="PANTHER" id="PTHR43491:SF2">
    <property type="entry name" value="UDP-N-ACETYL-D-MANNOSAMINE DEHYDROGENASE"/>
    <property type="match status" value="1"/>
</dbReference>
<name>A0A0F9FNX6_9ZZZZ</name>
<dbReference type="PANTHER" id="PTHR43491">
    <property type="entry name" value="UDP-N-ACETYL-D-MANNOSAMINE DEHYDROGENASE"/>
    <property type="match status" value="1"/>
</dbReference>
<dbReference type="InterPro" id="IPR028359">
    <property type="entry name" value="UDP_ManNAc/GlcNAc_DH"/>
</dbReference>
<evidence type="ECO:0000313" key="3">
    <source>
        <dbReference type="EMBL" id="KKL52737.1"/>
    </source>
</evidence>
<feature type="non-terminal residue" evidence="3">
    <location>
        <position position="96"/>
    </location>
</feature>
<gene>
    <name evidence="3" type="ORF">LCGC14_2282460</name>
</gene>
<dbReference type="GO" id="GO:0051287">
    <property type="term" value="F:NAD binding"/>
    <property type="evidence" value="ECO:0007669"/>
    <property type="project" value="InterPro"/>
</dbReference>
<dbReference type="GO" id="GO:0016616">
    <property type="term" value="F:oxidoreductase activity, acting on the CH-OH group of donors, NAD or NADP as acceptor"/>
    <property type="evidence" value="ECO:0007669"/>
    <property type="project" value="InterPro"/>
</dbReference>
<proteinExistence type="inferred from homology"/>
<evidence type="ECO:0000256" key="1">
    <source>
        <dbReference type="ARBA" id="ARBA00006601"/>
    </source>
</evidence>
<dbReference type="GO" id="GO:0000271">
    <property type="term" value="P:polysaccharide biosynthetic process"/>
    <property type="evidence" value="ECO:0007669"/>
    <property type="project" value="InterPro"/>
</dbReference>
<dbReference type="GO" id="GO:0016628">
    <property type="term" value="F:oxidoreductase activity, acting on the CH-CH group of donors, NAD or NADP as acceptor"/>
    <property type="evidence" value="ECO:0007669"/>
    <property type="project" value="InterPro"/>
</dbReference>
<evidence type="ECO:0000259" key="2">
    <source>
        <dbReference type="Pfam" id="PF03721"/>
    </source>
</evidence>
<protein>
    <recommendedName>
        <fullName evidence="2">UDP-glucose/GDP-mannose dehydrogenase N-terminal domain-containing protein</fullName>
    </recommendedName>
</protein>
<dbReference type="Gene3D" id="3.40.50.720">
    <property type="entry name" value="NAD(P)-binding Rossmann-like Domain"/>
    <property type="match status" value="1"/>
</dbReference>
<dbReference type="AlphaFoldDB" id="A0A0F9FNX6"/>
<dbReference type="InterPro" id="IPR036291">
    <property type="entry name" value="NAD(P)-bd_dom_sf"/>
</dbReference>